<sequence>MEIQRQHLQEKTDTETKHKAEVSRLNALLIKAADWLPLFRSMLRVEKQCLAVGFTKEQTTRLMTGKPMEYRGEPYSDEHKHKFKADDVTAQVGRLEGKLMLAINGANIGEWFKEQFERLRKRIELRSENKKGTGLKF</sequence>
<dbReference type="AlphaFoldDB" id="A0A2K9H3L6"/>
<comment type="caution">
    <text evidence="1">The sequence shown here is derived from an EMBL/GenBank/DDBJ whole genome shotgun (WGS) entry which is preliminary data.</text>
</comment>
<dbReference type="EMBL" id="VWAQ01000008">
    <property type="protein sequence ID" value="KAA5207511.1"/>
    <property type="molecule type" value="Genomic_DNA"/>
</dbReference>
<accession>A0A2K9H3L6</accession>
<proteinExistence type="predicted"/>
<name>A0A2K9H3L6_BACFG</name>
<evidence type="ECO:0000313" key="2">
    <source>
        <dbReference type="EMBL" id="KAA5207511.1"/>
    </source>
</evidence>
<dbReference type="Proteomes" id="UP000429838">
    <property type="component" value="Unassembled WGS sequence"/>
</dbReference>
<reference evidence="3 4" key="1">
    <citation type="journal article" date="2019" name="Nat. Med.">
        <title>A library of human gut bacterial isolates paired with longitudinal multiomics data enables mechanistic microbiome research.</title>
        <authorList>
            <person name="Poyet M."/>
            <person name="Groussin M."/>
            <person name="Gibbons S.M."/>
            <person name="Avila-Pacheco J."/>
            <person name="Jiang X."/>
            <person name="Kearney S.M."/>
            <person name="Perrotta A.R."/>
            <person name="Berdy B."/>
            <person name="Zhao S."/>
            <person name="Lieberman T.D."/>
            <person name="Swanson P.K."/>
            <person name="Smith M."/>
            <person name="Roesemann S."/>
            <person name="Alexander J.E."/>
            <person name="Rich S.A."/>
            <person name="Livny J."/>
            <person name="Vlamakis H."/>
            <person name="Clish C."/>
            <person name="Bullock K."/>
            <person name="Deik A."/>
            <person name="Scott J."/>
            <person name="Pierce K.A."/>
            <person name="Xavier R.J."/>
            <person name="Alm E.J."/>
        </authorList>
    </citation>
    <scope>NUCLEOTIDE SEQUENCE [LARGE SCALE GENOMIC DNA]</scope>
    <source>
        <strain evidence="2 3">BIOML-A1</strain>
        <strain evidence="1 4">BIOML-A106</strain>
    </source>
</reference>
<evidence type="ECO:0000313" key="1">
    <source>
        <dbReference type="EMBL" id="KAA4746716.1"/>
    </source>
</evidence>
<gene>
    <name evidence="2" type="ORF">F2Z25_11080</name>
    <name evidence="1" type="ORF">F3B44_24635</name>
</gene>
<dbReference type="RefSeq" id="WP_050444445.1">
    <property type="nucleotide sequence ID" value="NZ_CAAKNW010000084.1"/>
</dbReference>
<protein>
    <submittedName>
        <fullName evidence="1">Mobilization protein</fullName>
    </submittedName>
</protein>
<organism evidence="1 4">
    <name type="scientific">Bacteroides fragilis</name>
    <dbReference type="NCBI Taxonomy" id="817"/>
    <lineage>
        <taxon>Bacteria</taxon>
        <taxon>Pseudomonadati</taxon>
        <taxon>Bacteroidota</taxon>
        <taxon>Bacteroidia</taxon>
        <taxon>Bacteroidales</taxon>
        <taxon>Bacteroidaceae</taxon>
        <taxon>Bacteroides</taxon>
    </lineage>
</organism>
<evidence type="ECO:0000313" key="3">
    <source>
        <dbReference type="Proteomes" id="UP000429838"/>
    </source>
</evidence>
<dbReference type="EMBL" id="VWEQ01000095">
    <property type="protein sequence ID" value="KAA4746716.1"/>
    <property type="molecule type" value="Genomic_DNA"/>
</dbReference>
<dbReference type="Proteomes" id="UP000479773">
    <property type="component" value="Unassembled WGS sequence"/>
</dbReference>
<evidence type="ECO:0000313" key="4">
    <source>
        <dbReference type="Proteomes" id="UP000479773"/>
    </source>
</evidence>